<accession>A0A7R8ZVV1</accession>
<feature type="compositionally biased region" description="Polar residues" evidence="1">
    <location>
        <begin position="51"/>
        <end position="65"/>
    </location>
</feature>
<evidence type="ECO:0000313" key="2">
    <source>
        <dbReference type="EMBL" id="CAD7238434.1"/>
    </source>
</evidence>
<feature type="region of interest" description="Disordered" evidence="1">
    <location>
        <begin position="87"/>
        <end position="134"/>
    </location>
</feature>
<name>A0A7R8ZVV1_9CRUS</name>
<evidence type="ECO:0000256" key="1">
    <source>
        <dbReference type="SAM" id="MobiDB-lite"/>
    </source>
</evidence>
<protein>
    <submittedName>
        <fullName evidence="2">Uncharacterized protein</fullName>
    </submittedName>
</protein>
<reference evidence="2" key="1">
    <citation type="submission" date="2020-11" db="EMBL/GenBank/DDBJ databases">
        <authorList>
            <person name="Tran Van P."/>
        </authorList>
    </citation>
    <scope>NUCLEOTIDE SEQUENCE</scope>
</reference>
<dbReference type="OrthoDB" id="9977870at2759"/>
<sequence>MLSSDIMRDLRSEFMDSPEEVFETATVVRRRKLEAQKEKEEYEEERMVRLPQSQKADRSGSNARLSTIGSLGKELTKMGAFRDALTEDGDFLTSLPGGEKTGKKKKKRSGKTGKKRKMKFKIKSHRAKKPRRTL</sequence>
<feature type="compositionally biased region" description="Basic and acidic residues" evidence="1">
    <location>
        <begin position="34"/>
        <end position="48"/>
    </location>
</feature>
<organism evidence="2">
    <name type="scientific">Cyprideis torosa</name>
    <dbReference type="NCBI Taxonomy" id="163714"/>
    <lineage>
        <taxon>Eukaryota</taxon>
        <taxon>Metazoa</taxon>
        <taxon>Ecdysozoa</taxon>
        <taxon>Arthropoda</taxon>
        <taxon>Crustacea</taxon>
        <taxon>Oligostraca</taxon>
        <taxon>Ostracoda</taxon>
        <taxon>Podocopa</taxon>
        <taxon>Podocopida</taxon>
        <taxon>Cytherocopina</taxon>
        <taxon>Cytheroidea</taxon>
        <taxon>Cytherideidae</taxon>
        <taxon>Cyprideis</taxon>
    </lineage>
</organism>
<feature type="compositionally biased region" description="Basic residues" evidence="1">
    <location>
        <begin position="102"/>
        <end position="134"/>
    </location>
</feature>
<dbReference type="AlphaFoldDB" id="A0A7R8ZVV1"/>
<dbReference type="EMBL" id="OB701427">
    <property type="protein sequence ID" value="CAD7238434.1"/>
    <property type="molecule type" value="Genomic_DNA"/>
</dbReference>
<proteinExistence type="predicted"/>
<feature type="region of interest" description="Disordered" evidence="1">
    <location>
        <begin position="34"/>
        <end position="65"/>
    </location>
</feature>
<gene>
    <name evidence="2" type="ORF">CTOB1V02_LOCUS16249</name>
</gene>